<gene>
    <name evidence="5" type="ORF">ENV52_00600</name>
</gene>
<keyword evidence="3 5" id="KW-0067">ATP-binding</keyword>
<dbReference type="PANTHER" id="PTHR45772">
    <property type="entry name" value="CONSERVED COMPONENT OF ABC TRANSPORTER FOR NATURAL AMINO ACIDS-RELATED"/>
    <property type="match status" value="1"/>
</dbReference>
<dbReference type="AlphaFoldDB" id="A0A7V6A186"/>
<dbReference type="SUPFAM" id="SSF52540">
    <property type="entry name" value="P-loop containing nucleoside triphosphate hydrolases"/>
    <property type="match status" value="1"/>
</dbReference>
<keyword evidence="2" id="KW-0547">Nucleotide-binding</keyword>
<evidence type="ECO:0000256" key="2">
    <source>
        <dbReference type="ARBA" id="ARBA00022741"/>
    </source>
</evidence>
<dbReference type="Pfam" id="PF00005">
    <property type="entry name" value="ABC_tran"/>
    <property type="match status" value="1"/>
</dbReference>
<dbReference type="FunFam" id="3.40.50.300:FF:000421">
    <property type="entry name" value="Branched-chain amino acid ABC transporter ATP-binding protein"/>
    <property type="match status" value="1"/>
</dbReference>
<organism evidence="5">
    <name type="scientific">Desulfobacca acetoxidans</name>
    <dbReference type="NCBI Taxonomy" id="60893"/>
    <lineage>
        <taxon>Bacteria</taxon>
        <taxon>Pseudomonadati</taxon>
        <taxon>Thermodesulfobacteriota</taxon>
        <taxon>Desulfobaccia</taxon>
        <taxon>Desulfobaccales</taxon>
        <taxon>Desulfobaccaceae</taxon>
        <taxon>Desulfobacca</taxon>
    </lineage>
</organism>
<dbReference type="InterPro" id="IPR003439">
    <property type="entry name" value="ABC_transporter-like_ATP-bd"/>
</dbReference>
<proteinExistence type="predicted"/>
<dbReference type="SMART" id="SM00382">
    <property type="entry name" value="AAA"/>
    <property type="match status" value="1"/>
</dbReference>
<keyword evidence="1" id="KW-0813">Transport</keyword>
<dbReference type="CDD" id="cd03219">
    <property type="entry name" value="ABC_Mj1267_LivG_branched"/>
    <property type="match status" value="1"/>
</dbReference>
<protein>
    <submittedName>
        <fullName evidence="5">ABC transporter ATP-binding protein</fullName>
    </submittedName>
</protein>
<dbReference type="GO" id="GO:0016887">
    <property type="term" value="F:ATP hydrolysis activity"/>
    <property type="evidence" value="ECO:0007669"/>
    <property type="project" value="InterPro"/>
</dbReference>
<dbReference type="InterPro" id="IPR027417">
    <property type="entry name" value="P-loop_NTPase"/>
</dbReference>
<dbReference type="InterPro" id="IPR032823">
    <property type="entry name" value="BCA_ABC_TP_C"/>
</dbReference>
<reference evidence="5" key="1">
    <citation type="journal article" date="2020" name="mSystems">
        <title>Genome- and Community-Level Interaction Insights into Carbon Utilization and Element Cycling Functions of Hydrothermarchaeota in Hydrothermal Sediment.</title>
        <authorList>
            <person name="Zhou Z."/>
            <person name="Liu Y."/>
            <person name="Xu W."/>
            <person name="Pan J."/>
            <person name="Luo Z.H."/>
            <person name="Li M."/>
        </authorList>
    </citation>
    <scope>NUCLEOTIDE SEQUENCE [LARGE SCALE GENOMIC DNA]</scope>
    <source>
        <strain evidence="5">SpSt-767</strain>
    </source>
</reference>
<dbReference type="Gene3D" id="3.40.50.300">
    <property type="entry name" value="P-loop containing nucleotide triphosphate hydrolases"/>
    <property type="match status" value="1"/>
</dbReference>
<name>A0A7V6A186_9BACT</name>
<evidence type="ECO:0000313" key="5">
    <source>
        <dbReference type="EMBL" id="HHS28188.1"/>
    </source>
</evidence>
<dbReference type="GO" id="GO:0005524">
    <property type="term" value="F:ATP binding"/>
    <property type="evidence" value="ECO:0007669"/>
    <property type="project" value="UniProtKB-KW"/>
</dbReference>
<dbReference type="PROSITE" id="PS50893">
    <property type="entry name" value="ABC_TRANSPORTER_2"/>
    <property type="match status" value="1"/>
</dbReference>
<accession>A0A7V6A186</accession>
<dbReference type="EMBL" id="DTGR01000012">
    <property type="protein sequence ID" value="HHS28188.1"/>
    <property type="molecule type" value="Genomic_DNA"/>
</dbReference>
<dbReference type="InterPro" id="IPR003593">
    <property type="entry name" value="AAA+_ATPase"/>
</dbReference>
<evidence type="ECO:0000256" key="1">
    <source>
        <dbReference type="ARBA" id="ARBA00022448"/>
    </source>
</evidence>
<dbReference type="PANTHER" id="PTHR45772:SF9">
    <property type="entry name" value="CONSERVED COMPONENT OF ABC TRANSPORTER FOR NATURAL AMINO ACIDS"/>
    <property type="match status" value="1"/>
</dbReference>
<comment type="caution">
    <text evidence="5">The sequence shown here is derived from an EMBL/GenBank/DDBJ whole genome shotgun (WGS) entry which is preliminary data.</text>
</comment>
<dbReference type="InterPro" id="IPR051120">
    <property type="entry name" value="ABC_AA/LPS_Transport"/>
</dbReference>
<evidence type="ECO:0000259" key="4">
    <source>
        <dbReference type="PROSITE" id="PS50893"/>
    </source>
</evidence>
<sequence length="252" mass="28080">MFLLQTQSLGVRFGGLMALDNYNLNLPEGGLYGLIGPNGAGKTTVFNLVSGFLKPTQGTMAFAGKDLNGLPPHARTRLGVARTFQNIRLFEDLSVLDNVLVGLHCRRSTGWWDSLLNVSRCRREERQQRRQGLALLEEVGLKDAAEERAGQLPYGHQRRLEIARALATRPRLLLLDEPAAGLNPQETLELIDFLREVRQRHSLTLLIIEHNLRLVMNLCEHLTVLDHGLTIAAGKPADVQKNPQVIKAYLGK</sequence>
<dbReference type="GO" id="GO:0005886">
    <property type="term" value="C:plasma membrane"/>
    <property type="evidence" value="ECO:0007669"/>
    <property type="project" value="TreeGrafter"/>
</dbReference>
<dbReference type="Pfam" id="PF12399">
    <property type="entry name" value="BCA_ABC_TP_C"/>
    <property type="match status" value="1"/>
</dbReference>
<feature type="domain" description="ABC transporter" evidence="4">
    <location>
        <begin position="4"/>
        <end position="252"/>
    </location>
</feature>
<evidence type="ECO:0000256" key="3">
    <source>
        <dbReference type="ARBA" id="ARBA00022840"/>
    </source>
</evidence>